<evidence type="ECO:0000313" key="2">
    <source>
        <dbReference type="EMBL" id="MBO2464584.1"/>
    </source>
</evidence>
<proteinExistence type="predicted"/>
<protein>
    <recommendedName>
        <fullName evidence="4">DUF3307 domain-containing protein</fullName>
    </recommendedName>
</protein>
<evidence type="ECO:0000256" key="1">
    <source>
        <dbReference type="SAM" id="Phobius"/>
    </source>
</evidence>
<keyword evidence="1" id="KW-0812">Transmembrane</keyword>
<comment type="caution">
    <text evidence="2">The sequence shown here is derived from an EMBL/GenBank/DDBJ whole genome shotgun (WGS) entry which is preliminary data.</text>
</comment>
<name>A0ABS3S6F9_9ACTN</name>
<keyword evidence="1" id="KW-0472">Membrane</keyword>
<reference evidence="2 3" key="1">
    <citation type="submission" date="2021-03" db="EMBL/GenBank/DDBJ databases">
        <title>Actinomadura violae sp. nov., isolated from lichen in Thailand.</title>
        <authorList>
            <person name="Kanchanasin P."/>
            <person name="Saeng-In P."/>
            <person name="Phongsopitanun W."/>
            <person name="Yuki M."/>
            <person name="Kudo T."/>
            <person name="Ohkuma M."/>
            <person name="Tanasupawat S."/>
        </authorList>
    </citation>
    <scope>NUCLEOTIDE SEQUENCE [LARGE SCALE GENOMIC DNA]</scope>
    <source>
        <strain evidence="2 3">LCR2-06</strain>
    </source>
</reference>
<feature type="transmembrane region" description="Helical" evidence="1">
    <location>
        <begin position="67"/>
        <end position="90"/>
    </location>
</feature>
<dbReference type="EMBL" id="JAGEPF010000036">
    <property type="protein sequence ID" value="MBO2464584.1"/>
    <property type="molecule type" value="Genomic_DNA"/>
</dbReference>
<dbReference type="RefSeq" id="WP_208251205.1">
    <property type="nucleotide sequence ID" value="NZ_JAGEPF010000036.1"/>
</dbReference>
<evidence type="ECO:0008006" key="4">
    <source>
        <dbReference type="Google" id="ProtNLM"/>
    </source>
</evidence>
<accession>A0ABS3S6F9</accession>
<keyword evidence="1" id="KW-1133">Transmembrane helix</keyword>
<organism evidence="2 3">
    <name type="scientific">Actinomadura violacea</name>
    <dbReference type="NCBI Taxonomy" id="2819934"/>
    <lineage>
        <taxon>Bacteria</taxon>
        <taxon>Bacillati</taxon>
        <taxon>Actinomycetota</taxon>
        <taxon>Actinomycetes</taxon>
        <taxon>Streptosporangiales</taxon>
        <taxon>Thermomonosporaceae</taxon>
        <taxon>Actinomadura</taxon>
    </lineage>
</organism>
<dbReference type="Proteomes" id="UP000680206">
    <property type="component" value="Unassembled WGS sequence"/>
</dbReference>
<evidence type="ECO:0000313" key="3">
    <source>
        <dbReference type="Proteomes" id="UP000680206"/>
    </source>
</evidence>
<feature type="transmembrane region" description="Helical" evidence="1">
    <location>
        <begin position="43"/>
        <end position="61"/>
    </location>
</feature>
<gene>
    <name evidence="2" type="ORF">J4709_44145</name>
</gene>
<keyword evidence="3" id="KW-1185">Reference proteome</keyword>
<sequence>MGVLSLLVRAATKRLDQWKWSSCGSVAGKVQHGAHEGALLKHAALHTAFIAVAVFLAWAAFSDYLFINWPGFVVGQGVVFAGHVVLDVLAYSRFKSKCPWVLVDEKMYVTKTGDEPPTTKTEQTFVKRTAETNLHHLVQLVTIAAILTVVVTRGTI</sequence>